<evidence type="ECO:0000313" key="4">
    <source>
        <dbReference type="EMBL" id="KIW29948.1"/>
    </source>
</evidence>
<evidence type="ECO:0000256" key="2">
    <source>
        <dbReference type="ARBA" id="ARBA00038157"/>
    </source>
</evidence>
<evidence type="ECO:0000256" key="1">
    <source>
        <dbReference type="ARBA" id="ARBA00023002"/>
    </source>
</evidence>
<dbReference type="PANTHER" id="PTHR43364">
    <property type="entry name" value="NADH-SPECIFIC METHYLGLYOXAL REDUCTASE-RELATED"/>
    <property type="match status" value="1"/>
</dbReference>
<gene>
    <name evidence="4" type="ORF">PV07_05732</name>
</gene>
<dbReference type="PANTHER" id="PTHR43364:SF4">
    <property type="entry name" value="NAD(P)-LINKED OXIDOREDUCTASE SUPERFAMILY PROTEIN"/>
    <property type="match status" value="1"/>
</dbReference>
<dbReference type="OrthoDB" id="2310150at2759"/>
<dbReference type="Gene3D" id="3.20.20.100">
    <property type="entry name" value="NADP-dependent oxidoreductase domain"/>
    <property type="match status" value="1"/>
</dbReference>
<dbReference type="InterPro" id="IPR036812">
    <property type="entry name" value="NAD(P)_OxRdtase_dom_sf"/>
</dbReference>
<dbReference type="RefSeq" id="XP_016250164.1">
    <property type="nucleotide sequence ID" value="XM_016392645.1"/>
</dbReference>
<keyword evidence="5" id="KW-1185">Reference proteome</keyword>
<evidence type="ECO:0000313" key="5">
    <source>
        <dbReference type="Proteomes" id="UP000054466"/>
    </source>
</evidence>
<dbReference type="VEuPathDB" id="FungiDB:PV07_05732"/>
<sequence>MSVDDNPTKKPRVILGLLTFGPPGSEFYGSRITSLDDFNACLDDYQANGYREVDTARQYVKGQQEGFTKAAQWRERQLVLATKCYPEQPGWHREAKLKEILGTSLRNLGTDQVDIFYLHAPDRSVPYEETLQACDDLYRAGKFKQLGLSNYAAWEVAEIWNIANQKGFVKPSVYQAMYNAITRAIEDELVPCCRKYGIDIVAYNPLAGGVLSGKYKSKTVPVDGRFAQTDPRIGEMYRERYFKDTNFEALSLIEPVAAAHHLSLLEIAFRWLVHHSKLKVIDDGHDGIVIGVSSRDQLRSNLADLEKGPLPEAVLEVLDRAWLITKATCPLYWR</sequence>
<dbReference type="HOGENOM" id="CLU_023205_1_1_1"/>
<dbReference type="STRING" id="569365.A0A0D2CFR1"/>
<dbReference type="AlphaFoldDB" id="A0A0D2CFR1"/>
<reference evidence="4 5" key="1">
    <citation type="submission" date="2015-01" db="EMBL/GenBank/DDBJ databases">
        <title>The Genome Sequence of Cladophialophora immunda CBS83496.</title>
        <authorList>
            <consortium name="The Broad Institute Genomics Platform"/>
            <person name="Cuomo C."/>
            <person name="de Hoog S."/>
            <person name="Gorbushina A."/>
            <person name="Stielow B."/>
            <person name="Teixiera M."/>
            <person name="Abouelleil A."/>
            <person name="Chapman S.B."/>
            <person name="Priest M."/>
            <person name="Young S.K."/>
            <person name="Wortman J."/>
            <person name="Nusbaum C."/>
            <person name="Birren B."/>
        </authorList>
    </citation>
    <scope>NUCLEOTIDE SEQUENCE [LARGE SCALE GENOMIC DNA]</scope>
    <source>
        <strain evidence="4 5">CBS 83496</strain>
    </source>
</reference>
<comment type="similarity">
    <text evidence="2">Belongs to the aldo/keto reductase family. Aldo/keto reductase 2 subfamily.</text>
</comment>
<dbReference type="InterPro" id="IPR050523">
    <property type="entry name" value="AKR_Detox_Biosynth"/>
</dbReference>
<keyword evidence="1" id="KW-0560">Oxidoreductase</keyword>
<dbReference type="CDD" id="cd19075">
    <property type="entry name" value="AKR_AKR7A1-5"/>
    <property type="match status" value="1"/>
</dbReference>
<dbReference type="PRINTS" id="PR00069">
    <property type="entry name" value="ALDKETRDTASE"/>
</dbReference>
<dbReference type="EMBL" id="KN847042">
    <property type="protein sequence ID" value="KIW29948.1"/>
    <property type="molecule type" value="Genomic_DNA"/>
</dbReference>
<dbReference type="SUPFAM" id="SSF51430">
    <property type="entry name" value="NAD(P)-linked oxidoreductase"/>
    <property type="match status" value="1"/>
</dbReference>
<protein>
    <recommendedName>
        <fullName evidence="3">NADP-dependent oxidoreductase domain-containing protein</fullName>
    </recommendedName>
</protein>
<dbReference type="InterPro" id="IPR023210">
    <property type="entry name" value="NADP_OxRdtase_dom"/>
</dbReference>
<dbReference type="GeneID" id="27344926"/>
<proteinExistence type="inferred from homology"/>
<dbReference type="Pfam" id="PF00248">
    <property type="entry name" value="Aldo_ket_red"/>
    <property type="match status" value="1"/>
</dbReference>
<evidence type="ECO:0000259" key="3">
    <source>
        <dbReference type="Pfam" id="PF00248"/>
    </source>
</evidence>
<accession>A0A0D2CFR1</accession>
<dbReference type="GO" id="GO:0016491">
    <property type="term" value="F:oxidoreductase activity"/>
    <property type="evidence" value="ECO:0007669"/>
    <property type="project" value="UniProtKB-KW"/>
</dbReference>
<dbReference type="Proteomes" id="UP000054466">
    <property type="component" value="Unassembled WGS sequence"/>
</dbReference>
<feature type="domain" description="NADP-dependent oxidoreductase" evidence="3">
    <location>
        <begin position="33"/>
        <end position="321"/>
    </location>
</feature>
<organism evidence="4 5">
    <name type="scientific">Cladophialophora immunda</name>
    <dbReference type="NCBI Taxonomy" id="569365"/>
    <lineage>
        <taxon>Eukaryota</taxon>
        <taxon>Fungi</taxon>
        <taxon>Dikarya</taxon>
        <taxon>Ascomycota</taxon>
        <taxon>Pezizomycotina</taxon>
        <taxon>Eurotiomycetes</taxon>
        <taxon>Chaetothyriomycetidae</taxon>
        <taxon>Chaetothyriales</taxon>
        <taxon>Herpotrichiellaceae</taxon>
        <taxon>Cladophialophora</taxon>
    </lineage>
</organism>
<name>A0A0D2CFR1_9EURO</name>
<dbReference type="InterPro" id="IPR020471">
    <property type="entry name" value="AKR"/>
</dbReference>